<dbReference type="InterPro" id="IPR029062">
    <property type="entry name" value="Class_I_gatase-like"/>
</dbReference>
<sequence>MMKFQWSNILLGLLICCAFQLPAQNVRKEKRILIFTKNVPWAYRHESITAGTIAIKKACESIGMKVDTSENADLFTDESLKKYSSLVFLSANQDIFNADQEAALQRYVRAGGGVAGIHSATGVERNWKWFAQMLGGVFQWHTEQQEAFVVVKDPNHPATKGLPKRWKRWDEWYFFKDLSPNIKVLTTLDTTTFKSKLHTQNYPSSWCQEFEGGRSFYTALGHNAKDYSDPVFLKHILGGITYTIGQNYELDYSKVKKYEVPKARLITLDPGHFHAALVQKSMYDNIDPNVQVYAPASQDVEDHLKRIDAYNTRAVQPTRWNEVVYRGNDFLEKMLAEKKGNMVVLAGNNRKKTEYIKKSLEAGMNVLADKPMCIDTKGYEMLKEAFAVAKKNNVLLYDIMTERSEITTVLQKELSQVTEIFGKLEKGTPENPAVIKESVHHFYKSVSGSPLKRPVWFMDVTQEGEGIVDVTTHLVDLVQWECFPEIPLNNNDVKINHAKRWVTPMTLSQFSKITGASAFPSFLKKDVVNDTVLNVFCNGEINYALKGVNAKVKVIWNYSAPEGGDTHYSIMKGSMANLEIRQGAAEKYVPQLYIKPGAGLSETSLNSAFEKVKAKYAGISLKKQGEEWLVEIPDKYRNGHEAHFAEVMERFLKFYNVNNLPDWELSNMLVKYYTTTQALDLAKEAK</sequence>
<dbReference type="Proteomes" id="UP000199306">
    <property type="component" value="Unassembled WGS sequence"/>
</dbReference>
<feature type="chain" id="PRO_5011768216" evidence="1">
    <location>
        <begin position="24"/>
        <end position="686"/>
    </location>
</feature>
<dbReference type="InterPro" id="IPR029010">
    <property type="entry name" value="ThuA-like"/>
</dbReference>
<dbReference type="PANTHER" id="PTHR40469">
    <property type="entry name" value="SECRETED GLYCOSYL HYDROLASE"/>
    <property type="match status" value="1"/>
</dbReference>
<evidence type="ECO:0000259" key="4">
    <source>
        <dbReference type="Pfam" id="PF16490"/>
    </source>
</evidence>
<keyword evidence="5" id="KW-0808">Transferase</keyword>
<dbReference type="Pfam" id="PF01408">
    <property type="entry name" value="GFO_IDH_MocA"/>
    <property type="match status" value="1"/>
</dbReference>
<dbReference type="InterPro" id="IPR000683">
    <property type="entry name" value="Gfo/Idh/MocA-like_OxRdtase_N"/>
</dbReference>
<dbReference type="Gene3D" id="3.40.50.880">
    <property type="match status" value="1"/>
</dbReference>
<dbReference type="OrthoDB" id="9785257at2"/>
<feature type="signal peptide" evidence="1">
    <location>
        <begin position="1"/>
        <end position="23"/>
    </location>
</feature>
<evidence type="ECO:0000313" key="5">
    <source>
        <dbReference type="EMBL" id="SFP87652.1"/>
    </source>
</evidence>
<protein>
    <submittedName>
        <fullName evidence="5">Type 1 glutamine amidotransferase (GATase1)</fullName>
    </submittedName>
</protein>
<dbReference type="Pfam" id="PF06283">
    <property type="entry name" value="ThuA"/>
    <property type="match status" value="1"/>
</dbReference>
<dbReference type="SUPFAM" id="SSF52317">
    <property type="entry name" value="Class I glutamine amidotransferase-like"/>
    <property type="match status" value="1"/>
</dbReference>
<feature type="domain" description="ThuA-like" evidence="3">
    <location>
        <begin position="31"/>
        <end position="243"/>
    </location>
</feature>
<dbReference type="AlphaFoldDB" id="A0A1I5TX48"/>
<dbReference type="EMBL" id="FOXH01000006">
    <property type="protein sequence ID" value="SFP87652.1"/>
    <property type="molecule type" value="Genomic_DNA"/>
</dbReference>
<organism evidence="5 6">
    <name type="scientific">Pseudarcicella hirudinis</name>
    <dbReference type="NCBI Taxonomy" id="1079859"/>
    <lineage>
        <taxon>Bacteria</taxon>
        <taxon>Pseudomonadati</taxon>
        <taxon>Bacteroidota</taxon>
        <taxon>Cytophagia</taxon>
        <taxon>Cytophagales</taxon>
        <taxon>Flectobacillaceae</taxon>
        <taxon>Pseudarcicella</taxon>
    </lineage>
</organism>
<reference evidence="5 6" key="1">
    <citation type="submission" date="2016-10" db="EMBL/GenBank/DDBJ databases">
        <authorList>
            <person name="de Groot N.N."/>
        </authorList>
    </citation>
    <scope>NUCLEOTIDE SEQUENCE [LARGE SCALE GENOMIC DNA]</scope>
    <source>
        <strain evidence="6">E92,LMG 26720,CCM 7988</strain>
    </source>
</reference>
<dbReference type="SUPFAM" id="SSF51735">
    <property type="entry name" value="NAD(P)-binding Rossmann-fold domains"/>
    <property type="match status" value="1"/>
</dbReference>
<dbReference type="STRING" id="1079859.SAMN04515674_106251"/>
<feature type="domain" description="Putative oxidoreductase C-terminal" evidence="4">
    <location>
        <begin position="410"/>
        <end position="683"/>
    </location>
</feature>
<gene>
    <name evidence="5" type="ORF">SAMN04515674_106251</name>
</gene>
<dbReference type="GO" id="GO:0000166">
    <property type="term" value="F:nucleotide binding"/>
    <property type="evidence" value="ECO:0007669"/>
    <property type="project" value="InterPro"/>
</dbReference>
<dbReference type="InterPro" id="IPR032459">
    <property type="entry name" value="Oxidoreduct_C"/>
</dbReference>
<name>A0A1I5TX48_9BACT</name>
<evidence type="ECO:0000259" key="2">
    <source>
        <dbReference type="Pfam" id="PF01408"/>
    </source>
</evidence>
<feature type="domain" description="Gfo/Idh/MocA-like oxidoreductase N-terminal" evidence="2">
    <location>
        <begin position="322"/>
        <end position="396"/>
    </location>
</feature>
<dbReference type="GO" id="GO:0016740">
    <property type="term" value="F:transferase activity"/>
    <property type="evidence" value="ECO:0007669"/>
    <property type="project" value="UniProtKB-KW"/>
</dbReference>
<keyword evidence="5" id="KW-0315">Glutamine amidotransferase</keyword>
<dbReference type="RefSeq" id="WP_092017516.1">
    <property type="nucleotide sequence ID" value="NZ_FOXH01000006.1"/>
</dbReference>
<keyword evidence="1" id="KW-0732">Signal</keyword>
<evidence type="ECO:0000313" key="6">
    <source>
        <dbReference type="Proteomes" id="UP000199306"/>
    </source>
</evidence>
<proteinExistence type="predicted"/>
<accession>A0A1I5TX48</accession>
<evidence type="ECO:0000259" key="3">
    <source>
        <dbReference type="Pfam" id="PF06283"/>
    </source>
</evidence>
<dbReference type="Pfam" id="PF16490">
    <property type="entry name" value="Oxidoreduct_C"/>
    <property type="match status" value="1"/>
</dbReference>
<evidence type="ECO:0000256" key="1">
    <source>
        <dbReference type="SAM" id="SignalP"/>
    </source>
</evidence>
<dbReference type="InterPro" id="IPR036291">
    <property type="entry name" value="NAD(P)-bd_dom_sf"/>
</dbReference>
<dbReference type="PANTHER" id="PTHR40469:SF2">
    <property type="entry name" value="GALACTOSE-BINDING DOMAIN-LIKE SUPERFAMILY PROTEIN"/>
    <property type="match status" value="1"/>
</dbReference>
<dbReference type="Gene3D" id="3.40.50.720">
    <property type="entry name" value="NAD(P)-binding Rossmann-like Domain"/>
    <property type="match status" value="1"/>
</dbReference>
<keyword evidence="6" id="KW-1185">Reference proteome</keyword>